<comment type="catalytic activity">
    <reaction evidence="8 9">
        <text>D-xylulose + ATP = D-xylulose 5-phosphate + ADP + H(+)</text>
        <dbReference type="Rhea" id="RHEA:10964"/>
        <dbReference type="ChEBI" id="CHEBI:15378"/>
        <dbReference type="ChEBI" id="CHEBI:17140"/>
        <dbReference type="ChEBI" id="CHEBI:30616"/>
        <dbReference type="ChEBI" id="CHEBI:57737"/>
        <dbReference type="ChEBI" id="CHEBI:456216"/>
        <dbReference type="EC" id="2.7.1.17"/>
    </reaction>
</comment>
<dbReference type="PROSITE" id="PS00933">
    <property type="entry name" value="FGGY_KINASES_1"/>
    <property type="match status" value="1"/>
</dbReference>
<name>A0A239PX24_9PROT</name>
<dbReference type="HAMAP" id="MF_02220">
    <property type="entry name" value="XylB"/>
    <property type="match status" value="1"/>
</dbReference>
<dbReference type="InterPro" id="IPR018485">
    <property type="entry name" value="FGGY_C"/>
</dbReference>
<dbReference type="Pfam" id="PF02782">
    <property type="entry name" value="FGGY_C"/>
    <property type="match status" value="1"/>
</dbReference>
<evidence type="ECO:0000256" key="9">
    <source>
        <dbReference type="RuleBase" id="RU364073"/>
    </source>
</evidence>
<feature type="active site" description="Proton acceptor" evidence="8">
    <location>
        <position position="232"/>
    </location>
</feature>
<evidence type="ECO:0000313" key="12">
    <source>
        <dbReference type="EMBL" id="SNT74573.1"/>
    </source>
</evidence>
<evidence type="ECO:0000259" key="10">
    <source>
        <dbReference type="Pfam" id="PF00370"/>
    </source>
</evidence>
<dbReference type="CDD" id="cd07808">
    <property type="entry name" value="ASKHA_NBD_FGGY_EcXK-like"/>
    <property type="match status" value="1"/>
</dbReference>
<protein>
    <recommendedName>
        <fullName evidence="8 9">Xylulose kinase</fullName>
        <shortName evidence="8 9">Xylulokinase</shortName>
        <ecNumber evidence="8 9">2.7.1.17</ecNumber>
    </recommendedName>
</protein>
<dbReference type="EMBL" id="FZQA01000005">
    <property type="protein sequence ID" value="SNT74573.1"/>
    <property type="molecule type" value="Genomic_DNA"/>
</dbReference>
<dbReference type="GO" id="GO:0004856">
    <property type="term" value="F:D-xylulokinase activity"/>
    <property type="evidence" value="ECO:0007669"/>
    <property type="project" value="UniProtKB-UniRule"/>
</dbReference>
<dbReference type="GO" id="GO:0042732">
    <property type="term" value="P:D-xylose metabolic process"/>
    <property type="evidence" value="ECO:0007669"/>
    <property type="project" value="UniProtKB-KW"/>
</dbReference>
<evidence type="ECO:0000256" key="1">
    <source>
        <dbReference type="ARBA" id="ARBA00009156"/>
    </source>
</evidence>
<feature type="domain" description="Carbohydrate kinase FGGY N-terminal" evidence="10">
    <location>
        <begin position="1"/>
        <end position="239"/>
    </location>
</feature>
<dbReference type="AlphaFoldDB" id="A0A239PX24"/>
<dbReference type="GO" id="GO:0005524">
    <property type="term" value="F:ATP binding"/>
    <property type="evidence" value="ECO:0007669"/>
    <property type="project" value="UniProtKB-UniRule"/>
</dbReference>
<dbReference type="NCBIfam" id="TIGR01312">
    <property type="entry name" value="XylB"/>
    <property type="match status" value="1"/>
</dbReference>
<gene>
    <name evidence="8 9" type="primary">xylB</name>
    <name evidence="12" type="ORF">SAMN06297382_2252</name>
</gene>
<dbReference type="InterPro" id="IPR018483">
    <property type="entry name" value="Carb_kinase_FGGY_CS"/>
</dbReference>
<feature type="site" description="Important for activity" evidence="8">
    <location>
        <position position="6"/>
    </location>
</feature>
<dbReference type="InterPro" id="IPR000577">
    <property type="entry name" value="Carb_kinase_FGGY"/>
</dbReference>
<organism evidence="12 13">
    <name type="scientific">Amphiplicatus metriothermophilus</name>
    <dbReference type="NCBI Taxonomy" id="1519374"/>
    <lineage>
        <taxon>Bacteria</taxon>
        <taxon>Pseudomonadati</taxon>
        <taxon>Pseudomonadota</taxon>
        <taxon>Alphaproteobacteria</taxon>
        <taxon>Parvularculales</taxon>
        <taxon>Parvularculaceae</taxon>
        <taxon>Amphiplicatus</taxon>
    </lineage>
</organism>
<dbReference type="Pfam" id="PF00370">
    <property type="entry name" value="FGGY_N"/>
    <property type="match status" value="1"/>
</dbReference>
<comment type="function">
    <text evidence="8">Catalyzes the phosphorylation of D-xylulose to D-xylulose 5-phosphate.</text>
</comment>
<evidence type="ECO:0000256" key="6">
    <source>
        <dbReference type="ARBA" id="ARBA00022840"/>
    </source>
</evidence>
<evidence type="ECO:0000256" key="3">
    <source>
        <dbReference type="ARBA" id="ARBA00022679"/>
    </source>
</evidence>
<dbReference type="InterPro" id="IPR006000">
    <property type="entry name" value="Xylulokinase"/>
</dbReference>
<keyword evidence="6 8" id="KW-0067">ATP-binding</keyword>
<dbReference type="PIRSF" id="PIRSF000538">
    <property type="entry name" value="GlpK"/>
    <property type="match status" value="1"/>
</dbReference>
<feature type="binding site" evidence="8">
    <location>
        <begin position="76"/>
        <end position="77"/>
    </location>
    <ligand>
        <name>substrate</name>
    </ligand>
</feature>
<evidence type="ECO:0000313" key="13">
    <source>
        <dbReference type="Proteomes" id="UP000198346"/>
    </source>
</evidence>
<evidence type="ECO:0000259" key="11">
    <source>
        <dbReference type="Pfam" id="PF02782"/>
    </source>
</evidence>
<keyword evidence="3 8" id="KW-0808">Transferase</keyword>
<feature type="domain" description="Carbohydrate kinase FGGY C-terminal" evidence="11">
    <location>
        <begin position="249"/>
        <end position="434"/>
    </location>
</feature>
<dbReference type="SUPFAM" id="SSF53067">
    <property type="entry name" value="Actin-like ATPase domain"/>
    <property type="match status" value="2"/>
</dbReference>
<keyword evidence="4 8" id="KW-0547">Nucleotide-binding</keyword>
<dbReference type="InterPro" id="IPR043129">
    <property type="entry name" value="ATPase_NBD"/>
</dbReference>
<sequence length="485" mass="51686">MYLGIDIGTSGVKVVAVNDDGAVVDQSSAELSVSRPAPLHSEQDPADWWAATNKAVANIAQDHRRKARAIGLSGQMHGATLLDRDGKALRPAVLWNDGRSLAECAELEAALPALGEITGNRAMPGFTAPKLLWVRKHEPECFDKIAKILLPKDYVRLRMTGDYASDMSDSAGTLWLDTKKRDWSDEVLAACGLSRENMPALFEGNAFTGRLRGELAEAWGMERVPVAAGGGDNAAGAVGSGVVRSGDAFLSLGTSGVTFLADDQYRANPAGGVHTFCHALPGRWHQMSVMLSAASAIDWVARATGFADPAALYAAAEARKKPADTEIFLPYLTGERTPHNDPLAQGVFFGLTPSSDAVALGQAALEGVAFGLADGIDSLHATGARIETLTVIGGGARSQYWGKILSSVFDQPLIYREGGEVGPAYGAARLARLALTGEDVEDVCAPPPIRNVIEPSEKLRDHYAARRPLFQELYRSLAPLFRENV</sequence>
<dbReference type="PANTHER" id="PTHR43095">
    <property type="entry name" value="SUGAR KINASE"/>
    <property type="match status" value="1"/>
</dbReference>
<proteinExistence type="inferred from homology"/>
<evidence type="ECO:0000256" key="8">
    <source>
        <dbReference type="HAMAP-Rule" id="MF_02220"/>
    </source>
</evidence>
<evidence type="ECO:0000256" key="5">
    <source>
        <dbReference type="ARBA" id="ARBA00022777"/>
    </source>
</evidence>
<dbReference type="GO" id="GO:0005998">
    <property type="term" value="P:xylulose catabolic process"/>
    <property type="evidence" value="ECO:0007669"/>
    <property type="project" value="UniProtKB-UniRule"/>
</dbReference>
<dbReference type="Proteomes" id="UP000198346">
    <property type="component" value="Unassembled WGS sequence"/>
</dbReference>
<keyword evidence="5 8" id="KW-0418">Kinase</keyword>
<accession>A0A239PX24</accession>
<evidence type="ECO:0000256" key="7">
    <source>
        <dbReference type="ARBA" id="ARBA00023277"/>
    </source>
</evidence>
<dbReference type="OrthoDB" id="9805576at2"/>
<evidence type="ECO:0000256" key="2">
    <source>
        <dbReference type="ARBA" id="ARBA00022629"/>
    </source>
</evidence>
<comment type="similarity">
    <text evidence="1 8 9">Belongs to the FGGY kinase family.</text>
</comment>
<dbReference type="InterPro" id="IPR050406">
    <property type="entry name" value="FGGY_Carb_Kinase"/>
</dbReference>
<dbReference type="InterPro" id="IPR018484">
    <property type="entry name" value="FGGY_N"/>
</dbReference>
<keyword evidence="2 8" id="KW-0859">Xylose metabolism</keyword>
<dbReference type="PANTHER" id="PTHR43095:SF6">
    <property type="entry name" value="XYLULOSE KINASE"/>
    <property type="match status" value="1"/>
</dbReference>
<reference evidence="12 13" key="1">
    <citation type="submission" date="2017-07" db="EMBL/GenBank/DDBJ databases">
        <authorList>
            <person name="Sun Z.S."/>
            <person name="Albrecht U."/>
            <person name="Echele G."/>
            <person name="Lee C.C."/>
        </authorList>
    </citation>
    <scope>NUCLEOTIDE SEQUENCE [LARGE SCALE GENOMIC DNA]</scope>
    <source>
        <strain evidence="12 13">CGMCC 1.12710</strain>
    </source>
</reference>
<dbReference type="EC" id="2.7.1.17" evidence="8 9"/>
<keyword evidence="7 8" id="KW-0119">Carbohydrate metabolism</keyword>
<keyword evidence="13" id="KW-1185">Reference proteome</keyword>
<evidence type="ECO:0000256" key="4">
    <source>
        <dbReference type="ARBA" id="ARBA00022741"/>
    </source>
</evidence>
<dbReference type="Gene3D" id="3.30.420.40">
    <property type="match status" value="2"/>
</dbReference>
<dbReference type="RefSeq" id="WP_089412710.1">
    <property type="nucleotide sequence ID" value="NZ_FZQA01000005.1"/>
</dbReference>